<reference evidence="2 3" key="1">
    <citation type="submission" date="2017-07" db="EMBL/GenBank/DDBJ databases">
        <title>Genome sequence of the Sordaria macrospora wild type strain R19027.</title>
        <authorList>
            <person name="Nowrousian M."/>
            <person name="Teichert I."/>
            <person name="Kueck U."/>
        </authorList>
    </citation>
    <scope>NUCLEOTIDE SEQUENCE [LARGE SCALE GENOMIC DNA]</scope>
    <source>
        <strain evidence="2 3">R19027</strain>
        <tissue evidence="2">Mycelium</tissue>
    </source>
</reference>
<dbReference type="EMBL" id="NMPR01000173">
    <property type="protein sequence ID" value="KAA8628619.1"/>
    <property type="molecule type" value="Genomic_DNA"/>
</dbReference>
<feature type="compositionally biased region" description="Polar residues" evidence="1">
    <location>
        <begin position="46"/>
        <end position="73"/>
    </location>
</feature>
<accession>A0A8S8ZG55</accession>
<dbReference type="AlphaFoldDB" id="A0A8S8ZG55"/>
<feature type="compositionally biased region" description="Basic and acidic residues" evidence="1">
    <location>
        <begin position="77"/>
        <end position="101"/>
    </location>
</feature>
<organism evidence="2 3">
    <name type="scientific">Sordaria macrospora</name>
    <dbReference type="NCBI Taxonomy" id="5147"/>
    <lineage>
        <taxon>Eukaryota</taxon>
        <taxon>Fungi</taxon>
        <taxon>Dikarya</taxon>
        <taxon>Ascomycota</taxon>
        <taxon>Pezizomycotina</taxon>
        <taxon>Sordariomycetes</taxon>
        <taxon>Sordariomycetidae</taxon>
        <taxon>Sordariales</taxon>
        <taxon>Sordariaceae</taxon>
        <taxon>Sordaria</taxon>
    </lineage>
</organism>
<feature type="compositionally biased region" description="Low complexity" evidence="1">
    <location>
        <begin position="109"/>
        <end position="119"/>
    </location>
</feature>
<sequence>MSSNRAFVSSLNAIFLPLHHHHQLHQSQAIQTKKRIKGSPKAIISAQHTNTSINMPRNGDGSSDNAIEPTNNIIHGAGEEPTTRVARADKTAPLPEHEHGAGIKGMNASGGSSQGLSQGPHAGQGKGSIHGPKKI</sequence>
<evidence type="ECO:0000313" key="3">
    <source>
        <dbReference type="Proteomes" id="UP000433876"/>
    </source>
</evidence>
<name>A0A8S8ZG55_SORMA</name>
<gene>
    <name evidence="2" type="ORF">SMACR_01240</name>
</gene>
<dbReference type="Proteomes" id="UP000433876">
    <property type="component" value="Unassembled WGS sequence"/>
</dbReference>
<evidence type="ECO:0000256" key="1">
    <source>
        <dbReference type="SAM" id="MobiDB-lite"/>
    </source>
</evidence>
<evidence type="ECO:0000313" key="2">
    <source>
        <dbReference type="EMBL" id="KAA8628619.1"/>
    </source>
</evidence>
<feature type="region of interest" description="Disordered" evidence="1">
    <location>
        <begin position="35"/>
        <end position="135"/>
    </location>
</feature>
<dbReference type="VEuPathDB" id="FungiDB:SMAC_01240"/>
<protein>
    <submittedName>
        <fullName evidence="2">Uncharacterized protein</fullName>
    </submittedName>
</protein>
<comment type="caution">
    <text evidence="2">The sequence shown here is derived from an EMBL/GenBank/DDBJ whole genome shotgun (WGS) entry which is preliminary data.</text>
</comment>
<proteinExistence type="predicted"/>